<evidence type="ECO:0000313" key="2">
    <source>
        <dbReference type="Proteomes" id="UP000790377"/>
    </source>
</evidence>
<keyword evidence="2" id="KW-1185">Reference proteome</keyword>
<gene>
    <name evidence="1" type="ORF">BJ138DRAFT_1119711</name>
</gene>
<proteinExistence type="predicted"/>
<comment type="caution">
    <text evidence="1">The sequence shown here is derived from an EMBL/GenBank/DDBJ whole genome shotgun (WGS) entry which is preliminary data.</text>
</comment>
<accession>A0ACB7ZTI3</accession>
<organism evidence="1 2">
    <name type="scientific">Hygrophoropsis aurantiaca</name>
    <dbReference type="NCBI Taxonomy" id="72124"/>
    <lineage>
        <taxon>Eukaryota</taxon>
        <taxon>Fungi</taxon>
        <taxon>Dikarya</taxon>
        <taxon>Basidiomycota</taxon>
        <taxon>Agaricomycotina</taxon>
        <taxon>Agaricomycetes</taxon>
        <taxon>Agaricomycetidae</taxon>
        <taxon>Boletales</taxon>
        <taxon>Coniophorineae</taxon>
        <taxon>Hygrophoropsidaceae</taxon>
        <taxon>Hygrophoropsis</taxon>
    </lineage>
</organism>
<dbReference type="Proteomes" id="UP000790377">
    <property type="component" value="Unassembled WGS sequence"/>
</dbReference>
<name>A0ACB7ZTI3_9AGAM</name>
<protein>
    <submittedName>
        <fullName evidence="1">Amidase signature domain-containing protein</fullName>
    </submittedName>
</protein>
<evidence type="ECO:0000313" key="1">
    <source>
        <dbReference type="EMBL" id="KAH7904118.1"/>
    </source>
</evidence>
<sequence>MSLSSAQRSEIISVKRATRDKLLSSATQYVAQDHLPFIEATAEQIVNRISVGEWTASQVLEAYLARARLAQAETNCITEVLFDDAKKQAQALDQHFAATQQLRGPLHGVPVSFKDQFEISGYDATIGFTHWANKPCDKDAFLVTQLRAAGAIIIVKTNVPQTMFAFECSNVLWGCTTNPWNEKYTCGGSSGGEGALLAMDGSALGIGSDIGGSLRIPASYCGIYSLKPSSGRVSSMGARGCNPGYEAIRTGYGPMGRSVGDCELFCRAIFGQQDTVHQNVPLPYRDAELPEKLRFGYYTSVDMVTSSPANERAVLETVNALRKQGHECIEFSSSLMSTAMETFVGLATADGYERLLSTLQSDPKESSLFLSTLGPKLPGFVRHFVCWVAKTFLGDHLFARIFQQARKRSVAEYVGLADSRNKVSAAWYKEIWDHYQFDGIIAPVQALPTIPHGACAYLSPLACSTILYNVIDCPVGVVPITRVDATLDQLPNDFVPGANGRSKLFESRMYGGKNPVYNASDMHGIPIGVQIVGKKWEDEKVLGMMRVVDDALGPRGFGPGTWRKQG</sequence>
<dbReference type="EMBL" id="MU268601">
    <property type="protein sequence ID" value="KAH7904118.1"/>
    <property type="molecule type" value="Genomic_DNA"/>
</dbReference>
<reference evidence="1" key="1">
    <citation type="journal article" date="2021" name="New Phytol.">
        <title>Evolutionary innovations through gain and loss of genes in the ectomycorrhizal Boletales.</title>
        <authorList>
            <person name="Wu G."/>
            <person name="Miyauchi S."/>
            <person name="Morin E."/>
            <person name="Kuo A."/>
            <person name="Drula E."/>
            <person name="Varga T."/>
            <person name="Kohler A."/>
            <person name="Feng B."/>
            <person name="Cao Y."/>
            <person name="Lipzen A."/>
            <person name="Daum C."/>
            <person name="Hundley H."/>
            <person name="Pangilinan J."/>
            <person name="Johnson J."/>
            <person name="Barry K."/>
            <person name="LaButti K."/>
            <person name="Ng V."/>
            <person name="Ahrendt S."/>
            <person name="Min B."/>
            <person name="Choi I.G."/>
            <person name="Park H."/>
            <person name="Plett J.M."/>
            <person name="Magnuson J."/>
            <person name="Spatafora J.W."/>
            <person name="Nagy L.G."/>
            <person name="Henrissat B."/>
            <person name="Grigoriev I.V."/>
            <person name="Yang Z.L."/>
            <person name="Xu J."/>
            <person name="Martin F.M."/>
        </authorList>
    </citation>
    <scope>NUCLEOTIDE SEQUENCE</scope>
    <source>
        <strain evidence="1">ATCC 28755</strain>
    </source>
</reference>